<accession>A0A402AIR8</accession>
<dbReference type="AlphaFoldDB" id="A0A402AIR8"/>
<evidence type="ECO:0000313" key="1">
    <source>
        <dbReference type="EMBL" id="GCE18950.1"/>
    </source>
</evidence>
<keyword evidence="2" id="KW-1185">Reference proteome</keyword>
<proteinExistence type="predicted"/>
<protein>
    <submittedName>
        <fullName evidence="1">Uncharacterized protein</fullName>
    </submittedName>
</protein>
<dbReference type="RefSeq" id="WP_136625205.1">
    <property type="nucleotide sequence ID" value="NZ_BIFS01000001.1"/>
</dbReference>
<sequence length="93" mass="10439">MSLVTIQNMIVHIAGSQEGSQLVPNIPMSNPYFIRGYEISLHSKEHREDTEFSDADIIELLRDLVEQVEDNKEPGSIEYYAGSICGLIVARCL</sequence>
<organism evidence="1 2">
    <name type="scientific">Dictyobacter kobayashii</name>
    <dbReference type="NCBI Taxonomy" id="2014872"/>
    <lineage>
        <taxon>Bacteria</taxon>
        <taxon>Bacillati</taxon>
        <taxon>Chloroflexota</taxon>
        <taxon>Ktedonobacteria</taxon>
        <taxon>Ktedonobacterales</taxon>
        <taxon>Dictyobacteraceae</taxon>
        <taxon>Dictyobacter</taxon>
    </lineage>
</organism>
<name>A0A402AIR8_9CHLR</name>
<dbReference type="Proteomes" id="UP000287188">
    <property type="component" value="Unassembled WGS sequence"/>
</dbReference>
<evidence type="ECO:0000313" key="2">
    <source>
        <dbReference type="Proteomes" id="UP000287188"/>
    </source>
</evidence>
<gene>
    <name evidence="1" type="ORF">KDK_27500</name>
</gene>
<dbReference type="EMBL" id="BIFS01000001">
    <property type="protein sequence ID" value="GCE18950.1"/>
    <property type="molecule type" value="Genomic_DNA"/>
</dbReference>
<comment type="caution">
    <text evidence="1">The sequence shown here is derived from an EMBL/GenBank/DDBJ whole genome shotgun (WGS) entry which is preliminary data.</text>
</comment>
<reference evidence="2" key="1">
    <citation type="submission" date="2018-12" db="EMBL/GenBank/DDBJ databases">
        <title>Tengunoibacter tsumagoiensis gen. nov., sp. nov., Dictyobacter kobayashii sp. nov., D. alpinus sp. nov., and D. joshuensis sp. nov. and description of Dictyobacteraceae fam. nov. within the order Ktedonobacterales isolated from Tengu-no-mugimeshi.</title>
        <authorList>
            <person name="Wang C.M."/>
            <person name="Zheng Y."/>
            <person name="Sakai Y."/>
            <person name="Toyoda A."/>
            <person name="Minakuchi Y."/>
            <person name="Abe K."/>
            <person name="Yokota A."/>
            <person name="Yabe S."/>
        </authorList>
    </citation>
    <scope>NUCLEOTIDE SEQUENCE [LARGE SCALE GENOMIC DNA]</scope>
    <source>
        <strain evidence="2">Uno11</strain>
    </source>
</reference>